<feature type="region of interest" description="Disordered" evidence="1">
    <location>
        <begin position="815"/>
        <end position="948"/>
    </location>
</feature>
<proteinExistence type="predicted"/>
<dbReference type="SMART" id="SM00233">
    <property type="entry name" value="PH"/>
    <property type="match status" value="1"/>
</dbReference>
<feature type="compositionally biased region" description="Low complexity" evidence="1">
    <location>
        <begin position="815"/>
        <end position="824"/>
    </location>
</feature>
<dbReference type="InterPro" id="IPR011993">
    <property type="entry name" value="PH-like_dom_sf"/>
</dbReference>
<dbReference type="SUPFAM" id="SSF50729">
    <property type="entry name" value="PH domain-like"/>
    <property type="match status" value="1"/>
</dbReference>
<gene>
    <name evidence="3" type="ORF">CC78DRAFT_561578</name>
</gene>
<feature type="compositionally biased region" description="Basic and acidic residues" evidence="1">
    <location>
        <begin position="989"/>
        <end position="1003"/>
    </location>
</feature>
<dbReference type="Gene3D" id="2.30.29.30">
    <property type="entry name" value="Pleckstrin-homology domain (PH domain)/Phosphotyrosine-binding domain (PTB)"/>
    <property type="match status" value="1"/>
</dbReference>
<feature type="compositionally biased region" description="Low complexity" evidence="1">
    <location>
        <begin position="24"/>
        <end position="37"/>
    </location>
</feature>
<evidence type="ECO:0000259" key="2">
    <source>
        <dbReference type="PROSITE" id="PS50003"/>
    </source>
</evidence>
<keyword evidence="4" id="KW-1185">Reference proteome</keyword>
<feature type="compositionally biased region" description="Polar residues" evidence="1">
    <location>
        <begin position="962"/>
        <end position="973"/>
    </location>
</feature>
<feature type="region of interest" description="Disordered" evidence="1">
    <location>
        <begin position="463"/>
        <end position="516"/>
    </location>
</feature>
<reference evidence="4" key="1">
    <citation type="journal article" date="2020" name="Stud. Mycol.">
        <title>101 Dothideomycetes genomes: A test case for predicting lifestyles and emergence of pathogens.</title>
        <authorList>
            <person name="Haridas S."/>
            <person name="Albert R."/>
            <person name="Binder M."/>
            <person name="Bloem J."/>
            <person name="LaButti K."/>
            <person name="Salamov A."/>
            <person name="Andreopoulos B."/>
            <person name="Baker S."/>
            <person name="Barry K."/>
            <person name="Bills G."/>
            <person name="Bluhm B."/>
            <person name="Cannon C."/>
            <person name="Castanera R."/>
            <person name="Culley D."/>
            <person name="Daum C."/>
            <person name="Ezra D."/>
            <person name="Gonzalez J."/>
            <person name="Henrissat B."/>
            <person name="Kuo A."/>
            <person name="Liang C."/>
            <person name="Lipzen A."/>
            <person name="Lutzoni F."/>
            <person name="Magnuson J."/>
            <person name="Mondo S."/>
            <person name="Nolan M."/>
            <person name="Ohm R."/>
            <person name="Pangilinan J."/>
            <person name="Park H.-J."/>
            <person name="Ramirez L."/>
            <person name="Alfaro M."/>
            <person name="Sun H."/>
            <person name="Tritt A."/>
            <person name="Yoshinaga Y."/>
            <person name="Zwiers L.-H."/>
            <person name="Turgeon B."/>
            <person name="Goodwin S."/>
            <person name="Spatafora J."/>
            <person name="Crous P."/>
            <person name="Grigoriev I."/>
        </authorList>
    </citation>
    <scope>NUCLEOTIDE SEQUENCE [LARGE SCALE GENOMIC DNA]</scope>
    <source>
        <strain evidence="4">CBS 304.66</strain>
    </source>
</reference>
<dbReference type="PROSITE" id="PS50003">
    <property type="entry name" value="PH_DOMAIN"/>
    <property type="match status" value="1"/>
</dbReference>
<evidence type="ECO:0000313" key="3">
    <source>
        <dbReference type="EMBL" id="KAF2261858.1"/>
    </source>
</evidence>
<feature type="compositionally biased region" description="Pro residues" evidence="1">
    <location>
        <begin position="612"/>
        <end position="622"/>
    </location>
</feature>
<name>A0A9P4K6H0_9PLEO</name>
<evidence type="ECO:0000313" key="4">
    <source>
        <dbReference type="Proteomes" id="UP000800093"/>
    </source>
</evidence>
<feature type="compositionally biased region" description="Polar residues" evidence="1">
    <location>
        <begin position="1032"/>
        <end position="1049"/>
    </location>
</feature>
<dbReference type="Pfam" id="PF25381">
    <property type="entry name" value="PH_26"/>
    <property type="match status" value="1"/>
</dbReference>
<feature type="compositionally biased region" description="Low complexity" evidence="1">
    <location>
        <begin position="471"/>
        <end position="496"/>
    </location>
</feature>
<feature type="compositionally biased region" description="Polar residues" evidence="1">
    <location>
        <begin position="38"/>
        <end position="58"/>
    </location>
</feature>
<feature type="compositionally biased region" description="Low complexity" evidence="1">
    <location>
        <begin position="1050"/>
        <end position="1063"/>
    </location>
</feature>
<sequence length="1321" mass="145934">MVRAKRVLSFMSEWGGGSPHRRTTSAQASPTAQSSPTKEATATANPAVSTPSASTTALESYEYQSPRSDSRPSSRPMSMIQTYQPPVMEVSQDTLPELQRIFTFLNSHSNKLYQEGYFLKFHDTDARGRPAPDRVWQECFAQLVGTILSLWDASELDRVGSDAEVLPTFINLTDAAIHMMPSMTLADGKKLDNILSISTAASNKYLFHFNSFNSLTQWTAGIRLAMYEHTTLSEAYTGALIAGKGKSLNNIRMILDRQRAKHEDWARVRFGAGTPWRRCWCVITPPDEKEYVKLQKSQKKQNIYDRSPVILKGDMRFYDAKKITKKTRPIATVKEAYAAYAIYPQSKPLIDQSTLVKIEGKIIIHSSPESVSEGFVFVMPETHPAVSGFEIMLRFLFPVFDTFALYGRPNKLISDVLDTRGLMFAMPPDRRYGYLEIWDVVSLIQTDGSQNWTERQWRKELKDLTSKRMLSGPSRSRTGSRRNTSSTRQSSPTRPGDQGARRIDPAPPNGPFAIPRHQRSISETNGYQRYQAENAPHLQYQMGQEAGFDAPPPPPEHRVLNGTPVRQETDAGSDYETPSPDPKSFPEVQIAPTIPPHGPVDLPPSFAHAPSQRPPVKPWQPPPMMKPDAHMDPATLHQLADATNTPVHTGVAVAGAAAAWRSQESLNGRRSGDSDRSQLHSEANARGLVADQFNQNMSSSRSGHSGSRLPTIPASPYVETSEFVESPIHFQPAAPPVPEHAELPQSKPSTELAYRQFPSSGSNQVHRKPVPGRSSTASREEPDNRSTASSSLGSLRNNVIDPEALDSLIQTDSSLLRSTSNSSSRYDDDAVSASSPDYASTISEEAQPRKLPERREERPRSGMLKTIGNPNLNPKPDLIVGDTHYTPDAKPLGPSADIPDIDFGPTYSLAPDAKRPGTSGTMTQALHDSSFSKSRENLPPSQNEQKRQSWFSGMTTPITAAHVRSSSASPQASEDNRSMAWQPGMTSHVRSESRKLDPEEWVAHRAVSPYQQNSPVYTHGRSKSHTPPPMNRPQSGDWSQLQRTPEANTSRSPSRPLSRPQSRGAGTILERPQSRGAGTVLDRPHSRGASAILEQPSSRGAGTLLERPSSRSAGTLLDQRPTSLSARELEQVARRTGTPLLDMSKNPKDVEKESSAGLTAYIDYREKEKAAAKSNRQTAAMQAEIDRRALAAQQRQALELQHMAMGQQGAYTPTMMGTPTFQPGFAYSNPTQMQQMYQQQQGGYFPQQGMTPMMQGVQGWGTPSPQPMQGPFFGQSSPMQQPMQQYMQQQPPVTQPYGASFDQAQAAARFAQNQAQHPRRG</sequence>
<comment type="caution">
    <text evidence="3">The sequence shown here is derived from an EMBL/GenBank/DDBJ whole genome shotgun (WGS) entry which is preliminary data.</text>
</comment>
<protein>
    <recommendedName>
        <fullName evidence="2">PH domain-containing protein</fullName>
    </recommendedName>
</protein>
<feature type="region of interest" description="Disordered" evidence="1">
    <location>
        <begin position="755"/>
        <end position="798"/>
    </location>
</feature>
<feature type="region of interest" description="Disordered" evidence="1">
    <location>
        <begin position="661"/>
        <end position="680"/>
    </location>
</feature>
<dbReference type="EMBL" id="ML986649">
    <property type="protein sequence ID" value="KAF2261858.1"/>
    <property type="molecule type" value="Genomic_DNA"/>
</dbReference>
<dbReference type="InterPro" id="IPR058155">
    <property type="entry name" value="Skg3/CAF120-like_PH"/>
</dbReference>
<dbReference type="InterPro" id="IPR001849">
    <property type="entry name" value="PH_domain"/>
</dbReference>
<feature type="compositionally biased region" description="Polar residues" evidence="1">
    <location>
        <begin position="785"/>
        <end position="797"/>
    </location>
</feature>
<feature type="compositionally biased region" description="Polar residues" evidence="1">
    <location>
        <begin position="939"/>
        <end position="948"/>
    </location>
</feature>
<feature type="compositionally biased region" description="Polar residues" evidence="1">
    <location>
        <begin position="832"/>
        <end position="844"/>
    </location>
</feature>
<feature type="compositionally biased region" description="Basic and acidic residues" evidence="1">
    <location>
        <begin position="846"/>
        <end position="860"/>
    </location>
</feature>
<feature type="compositionally biased region" description="Low complexity" evidence="1">
    <location>
        <begin position="65"/>
        <end position="78"/>
    </location>
</feature>
<feature type="compositionally biased region" description="Pro residues" evidence="1">
    <location>
        <begin position="593"/>
        <end position="602"/>
    </location>
</feature>
<feature type="compositionally biased region" description="Basic and acidic residues" evidence="1">
    <location>
        <begin position="670"/>
        <end position="679"/>
    </location>
</feature>
<accession>A0A9P4K6H0</accession>
<dbReference type="FunFam" id="2.30.29.30:FF:000203">
    <property type="entry name" value="PH domain-containing protein"/>
    <property type="match status" value="1"/>
</dbReference>
<feature type="region of interest" description="Disordered" evidence="1">
    <location>
        <begin position="544"/>
        <end position="622"/>
    </location>
</feature>
<feature type="compositionally biased region" description="Polar residues" evidence="1">
    <location>
        <begin position="918"/>
        <end position="932"/>
    </location>
</feature>
<feature type="domain" description="PH" evidence="2">
    <location>
        <begin position="111"/>
        <end position="227"/>
    </location>
</feature>
<organism evidence="3 4">
    <name type="scientific">Lojkania enalia</name>
    <dbReference type="NCBI Taxonomy" id="147567"/>
    <lineage>
        <taxon>Eukaryota</taxon>
        <taxon>Fungi</taxon>
        <taxon>Dikarya</taxon>
        <taxon>Ascomycota</taxon>
        <taxon>Pezizomycotina</taxon>
        <taxon>Dothideomycetes</taxon>
        <taxon>Pleosporomycetidae</taxon>
        <taxon>Pleosporales</taxon>
        <taxon>Pleosporales incertae sedis</taxon>
        <taxon>Lojkania</taxon>
    </lineage>
</organism>
<feature type="region of interest" description="Disordered" evidence="1">
    <location>
        <begin position="8"/>
        <end position="78"/>
    </location>
</feature>
<dbReference type="OrthoDB" id="5563754at2759"/>
<feature type="region of interest" description="Disordered" evidence="1">
    <location>
        <begin position="1275"/>
        <end position="1321"/>
    </location>
</feature>
<evidence type="ECO:0000256" key="1">
    <source>
        <dbReference type="SAM" id="MobiDB-lite"/>
    </source>
</evidence>
<feature type="region of interest" description="Disordered" evidence="1">
    <location>
        <begin position="962"/>
        <end position="1152"/>
    </location>
</feature>
<dbReference type="Proteomes" id="UP000800093">
    <property type="component" value="Unassembled WGS sequence"/>
</dbReference>